<dbReference type="AlphaFoldDB" id="A0A7J7NVW1"/>
<dbReference type="CDD" id="cd22157">
    <property type="entry name" value="F-box_AtFBW1-like"/>
    <property type="match status" value="1"/>
</dbReference>
<evidence type="ECO:0000313" key="3">
    <source>
        <dbReference type="Proteomes" id="UP000541444"/>
    </source>
</evidence>
<dbReference type="SUPFAM" id="SSF81383">
    <property type="entry name" value="F-box domain"/>
    <property type="match status" value="1"/>
</dbReference>
<dbReference type="SMART" id="SM00256">
    <property type="entry name" value="FBOX"/>
    <property type="match status" value="1"/>
</dbReference>
<dbReference type="EMBL" id="JACGCM010000513">
    <property type="protein sequence ID" value="KAF6171190.1"/>
    <property type="molecule type" value="Genomic_DNA"/>
</dbReference>
<evidence type="ECO:0000313" key="2">
    <source>
        <dbReference type="EMBL" id="KAF6171190.1"/>
    </source>
</evidence>
<evidence type="ECO:0000259" key="1">
    <source>
        <dbReference type="SMART" id="SM00256"/>
    </source>
</evidence>
<sequence length="399" mass="46445">MEAIQRGKKIVKINVDSIFGFMPVIPQEITIEILSRLPVKSICRFKSVCKFMYKLPSDPNFIKLHIERSPHSQIAMVNNLSNGSVSFYWVSKVVHNGIRMDLMIEKCLTFQNFEMGTPCDGLICMFAKNDPRGYVVNPSTHEFLRITNLIQKAKFGGFSKSVFCIGLDATTNTYKLLKMMIRKRLRVFRKRRCFEGEVLNLGSTDEQWRSVEGTPYLIQSIGNIKSVDDDTSYSFRDNESVYINGTSNWLIDLTDDNQSGILSFNFQDEKFRILSLPKLEGPRIKDWSYLKMCDGCICFLDMMESWILNIWLLKDYTSLKWMKEYTIDLNEIGVPVGIIRYCSVEVWGRKVTFQWEKMIYSYDLQRKTVETLVLTMPFKLSNYVESLVSPFSLHQLWQT</sequence>
<feature type="domain" description="F-box" evidence="1">
    <location>
        <begin position="25"/>
        <end position="65"/>
    </location>
</feature>
<dbReference type="NCBIfam" id="TIGR01640">
    <property type="entry name" value="F_box_assoc_1"/>
    <property type="match status" value="1"/>
</dbReference>
<dbReference type="PANTHER" id="PTHR31111">
    <property type="entry name" value="BNAA05G37150D PROTEIN-RELATED"/>
    <property type="match status" value="1"/>
</dbReference>
<organism evidence="2 3">
    <name type="scientific">Kingdonia uniflora</name>
    <dbReference type="NCBI Taxonomy" id="39325"/>
    <lineage>
        <taxon>Eukaryota</taxon>
        <taxon>Viridiplantae</taxon>
        <taxon>Streptophyta</taxon>
        <taxon>Embryophyta</taxon>
        <taxon>Tracheophyta</taxon>
        <taxon>Spermatophyta</taxon>
        <taxon>Magnoliopsida</taxon>
        <taxon>Ranunculales</taxon>
        <taxon>Circaeasteraceae</taxon>
        <taxon>Kingdonia</taxon>
    </lineage>
</organism>
<reference evidence="2 3" key="1">
    <citation type="journal article" date="2020" name="IScience">
        <title>Genome Sequencing of the Endangered Kingdonia uniflora (Circaeasteraceae, Ranunculales) Reveals Potential Mechanisms of Evolutionary Specialization.</title>
        <authorList>
            <person name="Sun Y."/>
            <person name="Deng T."/>
            <person name="Zhang A."/>
            <person name="Moore M.J."/>
            <person name="Landis J.B."/>
            <person name="Lin N."/>
            <person name="Zhang H."/>
            <person name="Zhang X."/>
            <person name="Huang J."/>
            <person name="Zhang X."/>
            <person name="Sun H."/>
            <person name="Wang H."/>
        </authorList>
    </citation>
    <scope>NUCLEOTIDE SEQUENCE [LARGE SCALE GENOMIC DNA]</scope>
    <source>
        <strain evidence="2">TB1705</strain>
        <tissue evidence="2">Leaf</tissue>
    </source>
</reference>
<dbReference type="Gene3D" id="1.20.1280.50">
    <property type="match status" value="1"/>
</dbReference>
<proteinExistence type="predicted"/>
<keyword evidence="3" id="KW-1185">Reference proteome</keyword>
<dbReference type="InterPro" id="IPR017451">
    <property type="entry name" value="F-box-assoc_interact_dom"/>
</dbReference>
<dbReference type="Pfam" id="PF08268">
    <property type="entry name" value="FBA_3"/>
    <property type="match status" value="1"/>
</dbReference>
<dbReference type="InterPro" id="IPR001810">
    <property type="entry name" value="F-box_dom"/>
</dbReference>
<gene>
    <name evidence="2" type="ORF">GIB67_011251</name>
</gene>
<dbReference type="Pfam" id="PF00646">
    <property type="entry name" value="F-box"/>
    <property type="match status" value="1"/>
</dbReference>
<dbReference type="InterPro" id="IPR036047">
    <property type="entry name" value="F-box-like_dom_sf"/>
</dbReference>
<dbReference type="Proteomes" id="UP000541444">
    <property type="component" value="Unassembled WGS sequence"/>
</dbReference>
<dbReference type="PANTHER" id="PTHR31111:SF136">
    <property type="entry name" value="F-BOX ASSOCIATED DOMAIN-CONTAINING PROTEIN"/>
    <property type="match status" value="1"/>
</dbReference>
<comment type="caution">
    <text evidence="2">The sequence shown here is derived from an EMBL/GenBank/DDBJ whole genome shotgun (WGS) entry which is preliminary data.</text>
</comment>
<protein>
    <recommendedName>
        <fullName evidence="1">F-box domain-containing protein</fullName>
    </recommendedName>
</protein>
<dbReference type="InterPro" id="IPR013187">
    <property type="entry name" value="F-box-assoc_dom_typ3"/>
</dbReference>
<dbReference type="OrthoDB" id="1939031at2759"/>
<name>A0A7J7NVW1_9MAGN</name>
<accession>A0A7J7NVW1</accession>